<dbReference type="OrthoDB" id="9775851at2"/>
<dbReference type="PANTHER" id="PTHR11559">
    <property type="entry name" value="CARBOXYLESTERASE"/>
    <property type="match status" value="1"/>
</dbReference>
<dbReference type="InterPro" id="IPR029058">
    <property type="entry name" value="AB_hydrolase_fold"/>
</dbReference>
<dbReference type="EMBL" id="FNQY01000003">
    <property type="protein sequence ID" value="SDZ88746.1"/>
    <property type="molecule type" value="Genomic_DNA"/>
</dbReference>
<keyword evidence="4" id="KW-1133">Transmembrane helix</keyword>
<dbReference type="EC" id="3.1.1.-" evidence="3"/>
<name>A0A1H3WNN7_9BACT</name>
<evidence type="ECO:0000256" key="2">
    <source>
        <dbReference type="ARBA" id="ARBA00022801"/>
    </source>
</evidence>
<gene>
    <name evidence="6" type="ORF">SAMN05192529_103177</name>
</gene>
<keyword evidence="4" id="KW-0812">Transmembrane</keyword>
<keyword evidence="4" id="KW-0472">Membrane</keyword>
<sequence>MILRKHNRRTQEPKTVELSGLSIAVMGMLIFVIMPVLNGLRAQKVYSYKVSSMSKVRIKRPPPPTPAVKTLNGYIKGIYKQRSYVFMGIPYSAPRTGAARFKAPVAHDNWTDTLDCMGFRSESAQPGSGQAPLRGSEDGLFLNVYTPSLAPKAKMPVLVWVHGGSMVSGSGDGMNGNAFSDQDSIVTITLNYRLGVFGFMYMGDLGPQYKSSGNNGLLDVIQALKWIRSNIARFGGDPSKVTVMGESAGAKLTSALIATPRAEGLYSGIILESGGFQCIRDSITAKRIRGRVMDKLGITDPRELFNISTQKLIQAEAEVLGGAQGTNYFGPVMDGQVIQGNPYLYVKKQGRNMVHYLIGANENESKIFMDMDKRLYHPDSTVIYDWFGINYPYCLSDIRKARRGLKPGSAADSLAVAAVLSQYMYQMHASRLADTLSIAGRSVWMYRFTYPPAHHASELRYVWYDQARDHMNAKDKAFAQVVHRYWVNFIRTGRPGIVQNINWGSYSHANQNIMVLNTNYCLQKFRKLFNNLNQPSACFLLK</sequence>
<dbReference type="Proteomes" id="UP000199041">
    <property type="component" value="Unassembled WGS sequence"/>
</dbReference>
<dbReference type="SUPFAM" id="SSF53474">
    <property type="entry name" value="alpha/beta-Hydrolases"/>
    <property type="match status" value="1"/>
</dbReference>
<reference evidence="6 7" key="1">
    <citation type="submission" date="2016-10" db="EMBL/GenBank/DDBJ databases">
        <authorList>
            <person name="de Groot N.N."/>
        </authorList>
    </citation>
    <scope>NUCLEOTIDE SEQUENCE [LARGE SCALE GENOMIC DNA]</scope>
    <source>
        <strain evidence="6 7">Vu-144</strain>
    </source>
</reference>
<comment type="similarity">
    <text evidence="1 3">Belongs to the type-B carboxylesterase/lipase family.</text>
</comment>
<organism evidence="6 7">
    <name type="scientific">Arachidicoccus rhizosphaerae</name>
    <dbReference type="NCBI Taxonomy" id="551991"/>
    <lineage>
        <taxon>Bacteria</taxon>
        <taxon>Pseudomonadati</taxon>
        <taxon>Bacteroidota</taxon>
        <taxon>Chitinophagia</taxon>
        <taxon>Chitinophagales</taxon>
        <taxon>Chitinophagaceae</taxon>
        <taxon>Arachidicoccus</taxon>
    </lineage>
</organism>
<feature type="transmembrane region" description="Helical" evidence="4">
    <location>
        <begin position="21"/>
        <end position="40"/>
    </location>
</feature>
<dbReference type="PROSITE" id="PS00122">
    <property type="entry name" value="CARBOXYLESTERASE_B_1"/>
    <property type="match status" value="1"/>
</dbReference>
<evidence type="ECO:0000313" key="7">
    <source>
        <dbReference type="Proteomes" id="UP000199041"/>
    </source>
</evidence>
<evidence type="ECO:0000259" key="5">
    <source>
        <dbReference type="Pfam" id="PF00135"/>
    </source>
</evidence>
<keyword evidence="7" id="KW-1185">Reference proteome</keyword>
<dbReference type="InterPro" id="IPR002018">
    <property type="entry name" value="CarbesteraseB"/>
</dbReference>
<dbReference type="AlphaFoldDB" id="A0A1H3WNN7"/>
<evidence type="ECO:0000256" key="1">
    <source>
        <dbReference type="ARBA" id="ARBA00005964"/>
    </source>
</evidence>
<feature type="domain" description="Carboxylesterase type B" evidence="5">
    <location>
        <begin position="65"/>
        <end position="521"/>
    </location>
</feature>
<evidence type="ECO:0000313" key="6">
    <source>
        <dbReference type="EMBL" id="SDZ88746.1"/>
    </source>
</evidence>
<protein>
    <recommendedName>
        <fullName evidence="3">Carboxylic ester hydrolase</fullName>
        <ecNumber evidence="3">3.1.1.-</ecNumber>
    </recommendedName>
</protein>
<evidence type="ECO:0000256" key="4">
    <source>
        <dbReference type="SAM" id="Phobius"/>
    </source>
</evidence>
<accession>A0A1H3WNN7</accession>
<proteinExistence type="inferred from homology"/>
<dbReference type="InterPro" id="IPR019826">
    <property type="entry name" value="Carboxylesterase_B_AS"/>
</dbReference>
<dbReference type="InterPro" id="IPR050309">
    <property type="entry name" value="Type-B_Carboxylest/Lipase"/>
</dbReference>
<dbReference type="Pfam" id="PF00135">
    <property type="entry name" value="COesterase"/>
    <property type="match status" value="1"/>
</dbReference>
<dbReference type="GO" id="GO:0016787">
    <property type="term" value="F:hydrolase activity"/>
    <property type="evidence" value="ECO:0007669"/>
    <property type="project" value="UniProtKB-KW"/>
</dbReference>
<dbReference type="STRING" id="551991.SAMN05192529_103177"/>
<evidence type="ECO:0000256" key="3">
    <source>
        <dbReference type="RuleBase" id="RU361235"/>
    </source>
</evidence>
<dbReference type="Gene3D" id="3.40.50.1820">
    <property type="entry name" value="alpha/beta hydrolase"/>
    <property type="match status" value="1"/>
</dbReference>
<keyword evidence="2 3" id="KW-0378">Hydrolase</keyword>
<dbReference type="RefSeq" id="WP_091394108.1">
    <property type="nucleotide sequence ID" value="NZ_FNQY01000003.1"/>
</dbReference>